<dbReference type="SUPFAM" id="SSF49899">
    <property type="entry name" value="Concanavalin A-like lectins/glucanases"/>
    <property type="match status" value="1"/>
</dbReference>
<feature type="domain" description="GH16" evidence="3">
    <location>
        <begin position="24"/>
        <end position="266"/>
    </location>
</feature>
<dbReference type="InterPro" id="IPR013320">
    <property type="entry name" value="ConA-like_dom_sf"/>
</dbReference>
<dbReference type="PROSITE" id="PS51212">
    <property type="entry name" value="WSC"/>
    <property type="match status" value="1"/>
</dbReference>
<accession>A0A084B9I5</accession>
<dbReference type="InterPro" id="IPR050546">
    <property type="entry name" value="Glycosyl_Hydrlase_16"/>
</dbReference>
<evidence type="ECO:0000313" key="4">
    <source>
        <dbReference type="EMBL" id="KEY74214.1"/>
    </source>
</evidence>
<dbReference type="OrthoDB" id="192832at2759"/>
<feature type="domain" description="WSC" evidence="2">
    <location>
        <begin position="369"/>
        <end position="466"/>
    </location>
</feature>
<dbReference type="InterPro" id="IPR002889">
    <property type="entry name" value="WSC_carb-bd"/>
</dbReference>
<dbReference type="PROSITE" id="PS51762">
    <property type="entry name" value="GH16_2"/>
    <property type="match status" value="1"/>
</dbReference>
<dbReference type="EMBL" id="KL647645">
    <property type="protein sequence ID" value="KEY74214.1"/>
    <property type="molecule type" value="Genomic_DNA"/>
</dbReference>
<feature type="region of interest" description="Disordered" evidence="1">
    <location>
        <begin position="759"/>
        <end position="797"/>
    </location>
</feature>
<feature type="region of interest" description="Disordered" evidence="1">
    <location>
        <begin position="305"/>
        <end position="361"/>
    </location>
</feature>
<dbReference type="PANTHER" id="PTHR10963:SF24">
    <property type="entry name" value="GLYCOSIDASE C21B10.07-RELATED"/>
    <property type="match status" value="1"/>
</dbReference>
<proteinExistence type="predicted"/>
<sequence length="831" mass="89617">MSFSLVTSYVGESLLSGFDWFDGTDLSHGFVSYQNREGADALDLYSVDPHTNVVTLGVDSNNTYRLDEGRPSIRLESKESYNHGLFIADFLHMPPSTCGLWPAFWTYGKPWPQGGEIDIIEGGNTATINSISAHTGDGCSQDSSAHQLAGGLLRNEACAVGNDNVGCGFYPPRSDTSSYGDGFNAAGGGVYAMLWDSDHIRVWHFGRNEVPGDINSKEPEPDNWGMPQAVFGGSSCDVDSHFSNMNLVININFCGDYASAIWGHSDSCNRFANTCSEFVAANPEAFTDAFWAIKYIDVYDLQERKRPAEGDESGQGRDGRKGEPTTTKTMTATSTTTLTVDAHRSNSAGGSSEVSPSSDRITDTSLISSSKIFGCQDSSSGFSTFDFVDERPTMTLGHCVKVCSQDHPDKGYVYAGIYEKQCYCAATADSEAHVTEVGSCNTESSDQPEQIDGGRKPQQTDVQTPQQADNQEAHPSDGHESHANNDHESQTDHDHESHPGDDHESHANNDHGSQTDHDHESHPGDGHESHANNDHGSQTDHDHESHPGDGHESHANNDHGSQTDHDHETQPEHDHDSHADDDKDAHSKDDHKSQSEDDHEAHGSDNHEPSQNDHDPHSEQDDKFDANGAHESPSVQNTSASSSDNVPPRDFFPTLCEEFDDLPPPPPAMGNGLELVNTEVVVHYETIFPEYPDKIETAEYIATLAIPDCDCEKEPEKCKVPMATQVVECSACGPEGNNQVTLTVPAALAQSPAVTSAAPWTGPIPGRVTAVPRPAPDTSGSESTGNNNDPKLVDVSNQPDYTGPVVLTAGSERAASFSALVGLVALCVFVL</sequence>
<feature type="compositionally biased region" description="Low complexity" evidence="1">
    <location>
        <begin position="325"/>
        <end position="358"/>
    </location>
</feature>
<dbReference type="GO" id="GO:0009251">
    <property type="term" value="P:glucan catabolic process"/>
    <property type="evidence" value="ECO:0007669"/>
    <property type="project" value="TreeGrafter"/>
</dbReference>
<dbReference type="Pfam" id="PF01822">
    <property type="entry name" value="WSC"/>
    <property type="match status" value="1"/>
</dbReference>
<evidence type="ECO:0008006" key="6">
    <source>
        <dbReference type="Google" id="ProtNLM"/>
    </source>
</evidence>
<evidence type="ECO:0000313" key="5">
    <source>
        <dbReference type="Proteomes" id="UP000028045"/>
    </source>
</evidence>
<dbReference type="HOGENOM" id="CLU_015157_1_0_1"/>
<feature type="compositionally biased region" description="Polar residues" evidence="1">
    <location>
        <begin position="457"/>
        <end position="470"/>
    </location>
</feature>
<feature type="compositionally biased region" description="Basic and acidic residues" evidence="1">
    <location>
        <begin position="305"/>
        <end position="323"/>
    </location>
</feature>
<dbReference type="AlphaFoldDB" id="A0A084B9I5"/>
<feature type="compositionally biased region" description="Polar residues" evidence="1">
    <location>
        <begin position="438"/>
        <end position="448"/>
    </location>
</feature>
<dbReference type="PANTHER" id="PTHR10963">
    <property type="entry name" value="GLYCOSYL HYDROLASE-RELATED"/>
    <property type="match status" value="1"/>
</dbReference>
<gene>
    <name evidence="4" type="ORF">S7711_00370</name>
</gene>
<dbReference type="Pfam" id="PF26113">
    <property type="entry name" value="GH16_XgeA"/>
    <property type="match status" value="1"/>
</dbReference>
<feature type="compositionally biased region" description="Polar residues" evidence="1">
    <location>
        <begin position="778"/>
        <end position="797"/>
    </location>
</feature>
<feature type="compositionally biased region" description="Basic and acidic residues" evidence="1">
    <location>
        <begin position="471"/>
        <end position="625"/>
    </location>
</feature>
<dbReference type="InterPro" id="IPR000757">
    <property type="entry name" value="Beta-glucanase-like"/>
</dbReference>
<protein>
    <recommendedName>
        <fullName evidence="6">GH16 domain-containing protein</fullName>
    </recommendedName>
</protein>
<dbReference type="GO" id="GO:0004553">
    <property type="term" value="F:hydrolase activity, hydrolyzing O-glycosyl compounds"/>
    <property type="evidence" value="ECO:0007669"/>
    <property type="project" value="InterPro"/>
</dbReference>
<keyword evidence="5" id="KW-1185">Reference proteome</keyword>
<dbReference type="Gene3D" id="2.60.120.200">
    <property type="match status" value="1"/>
</dbReference>
<organism evidence="4 5">
    <name type="scientific">Stachybotrys chartarum (strain CBS 109288 / IBT 7711)</name>
    <name type="common">Toxic black mold</name>
    <name type="synonym">Stilbospora chartarum</name>
    <dbReference type="NCBI Taxonomy" id="1280523"/>
    <lineage>
        <taxon>Eukaryota</taxon>
        <taxon>Fungi</taxon>
        <taxon>Dikarya</taxon>
        <taxon>Ascomycota</taxon>
        <taxon>Pezizomycotina</taxon>
        <taxon>Sordariomycetes</taxon>
        <taxon>Hypocreomycetidae</taxon>
        <taxon>Hypocreales</taxon>
        <taxon>Stachybotryaceae</taxon>
        <taxon>Stachybotrys</taxon>
    </lineage>
</organism>
<feature type="region of interest" description="Disordered" evidence="1">
    <location>
        <begin position="437"/>
        <end position="653"/>
    </location>
</feature>
<evidence type="ECO:0000259" key="2">
    <source>
        <dbReference type="PROSITE" id="PS51212"/>
    </source>
</evidence>
<name>A0A084B9I5_STACB</name>
<evidence type="ECO:0000259" key="3">
    <source>
        <dbReference type="PROSITE" id="PS51762"/>
    </source>
</evidence>
<dbReference type="Proteomes" id="UP000028045">
    <property type="component" value="Unassembled WGS sequence"/>
</dbReference>
<reference evidence="4 5" key="1">
    <citation type="journal article" date="2014" name="BMC Genomics">
        <title>Comparative genome sequencing reveals chemotype-specific gene clusters in the toxigenic black mold Stachybotrys.</title>
        <authorList>
            <person name="Semeiks J."/>
            <person name="Borek D."/>
            <person name="Otwinowski Z."/>
            <person name="Grishin N.V."/>
        </authorList>
    </citation>
    <scope>NUCLEOTIDE SEQUENCE [LARGE SCALE GENOMIC DNA]</scope>
    <source>
        <strain evidence="5">CBS 109288 / IBT 7711</strain>
    </source>
</reference>
<dbReference type="CDD" id="cd02181">
    <property type="entry name" value="GH16_fungal_Lam16A_glucanase"/>
    <property type="match status" value="1"/>
</dbReference>
<evidence type="ECO:0000256" key="1">
    <source>
        <dbReference type="SAM" id="MobiDB-lite"/>
    </source>
</evidence>
<feature type="compositionally biased region" description="Polar residues" evidence="1">
    <location>
        <begin position="633"/>
        <end position="645"/>
    </location>
</feature>